<dbReference type="GO" id="GO:0032259">
    <property type="term" value="P:methylation"/>
    <property type="evidence" value="ECO:0007669"/>
    <property type="project" value="UniProtKB-KW"/>
</dbReference>
<dbReference type="Pfam" id="PF13489">
    <property type="entry name" value="Methyltransf_23"/>
    <property type="match status" value="1"/>
</dbReference>
<evidence type="ECO:0000313" key="1">
    <source>
        <dbReference type="EMBL" id="TXI37388.1"/>
    </source>
</evidence>
<proteinExistence type="predicted"/>
<protein>
    <submittedName>
        <fullName evidence="1">Class I SAM-dependent methyltransferase</fullName>
    </submittedName>
</protein>
<dbReference type="AlphaFoldDB" id="A0A5C7WL27"/>
<reference evidence="1 2" key="1">
    <citation type="submission" date="2018-09" db="EMBL/GenBank/DDBJ databases">
        <title>Metagenome Assembled Genomes from an Advanced Water Purification Facility.</title>
        <authorList>
            <person name="Stamps B.W."/>
            <person name="Spear J.R."/>
        </authorList>
    </citation>
    <scope>NUCLEOTIDE SEQUENCE [LARGE SCALE GENOMIC DNA]</scope>
    <source>
        <strain evidence="1">Bin_42_2</strain>
    </source>
</reference>
<evidence type="ECO:0000313" key="2">
    <source>
        <dbReference type="Proteomes" id="UP000321374"/>
    </source>
</evidence>
<dbReference type="EMBL" id="SSGG01000057">
    <property type="protein sequence ID" value="TXI37388.1"/>
    <property type="molecule type" value="Genomic_DNA"/>
</dbReference>
<dbReference type="GO" id="GO:0008168">
    <property type="term" value="F:methyltransferase activity"/>
    <property type="evidence" value="ECO:0007669"/>
    <property type="project" value="UniProtKB-KW"/>
</dbReference>
<gene>
    <name evidence="1" type="ORF">E6Q51_03475</name>
</gene>
<accession>A0A5C7WL27</accession>
<keyword evidence="1" id="KW-0808">Transferase</keyword>
<dbReference type="InterPro" id="IPR029063">
    <property type="entry name" value="SAM-dependent_MTases_sf"/>
</dbReference>
<organism evidence="1 2">
    <name type="scientific">Methylophilus methylotrophus</name>
    <name type="common">Bacterium W3A1</name>
    <dbReference type="NCBI Taxonomy" id="17"/>
    <lineage>
        <taxon>Bacteria</taxon>
        <taxon>Pseudomonadati</taxon>
        <taxon>Pseudomonadota</taxon>
        <taxon>Betaproteobacteria</taxon>
        <taxon>Nitrosomonadales</taxon>
        <taxon>Methylophilaceae</taxon>
        <taxon>Methylophilus</taxon>
    </lineage>
</organism>
<dbReference type="SUPFAM" id="SSF53335">
    <property type="entry name" value="S-adenosyl-L-methionine-dependent methyltransferases"/>
    <property type="match status" value="1"/>
</dbReference>
<sequence length="253" mass="28543">MSDTSRKQAIAAYEQAYSASDFEVIQARYRKKLLLSLLDKMQPKRLLEIGCGWETIANHWPAYEQLTIVEPGANFADKARADTASRQGVTVIEHFLEDAVDQLKQQSYDLILVSSLLHEVPDPGAILRGVKRLCHAETLVHVNVPNARSMHRLLAVEMGLISEVYTPSELQQTFNQPRIFDLTQLQALAEGVGFKVAESGSFFMKPFTHGQMMSLVENGFLTERMLDGLWRLTKYFPDAGSEIYVNLYCGDKK</sequence>
<dbReference type="CDD" id="cd02440">
    <property type="entry name" value="AdoMet_MTases"/>
    <property type="match status" value="1"/>
</dbReference>
<dbReference type="Gene3D" id="3.40.50.150">
    <property type="entry name" value="Vaccinia Virus protein VP39"/>
    <property type="match status" value="1"/>
</dbReference>
<name>A0A5C7WL27_METME</name>
<comment type="caution">
    <text evidence="1">The sequence shown here is derived from an EMBL/GenBank/DDBJ whole genome shotgun (WGS) entry which is preliminary data.</text>
</comment>
<keyword evidence="1" id="KW-0489">Methyltransferase</keyword>
<dbReference type="Proteomes" id="UP000321374">
    <property type="component" value="Unassembled WGS sequence"/>
</dbReference>